<comment type="catalytic activity">
    <reaction evidence="1">
        <text>ATP + protein L-histidine = ADP + protein N-phospho-L-histidine.</text>
        <dbReference type="EC" id="2.7.13.3"/>
    </reaction>
</comment>
<dbReference type="InterPro" id="IPR036890">
    <property type="entry name" value="HATPase_C_sf"/>
</dbReference>
<dbReference type="InterPro" id="IPR000014">
    <property type="entry name" value="PAS"/>
</dbReference>
<dbReference type="InterPro" id="IPR005467">
    <property type="entry name" value="His_kinase_dom"/>
</dbReference>
<keyword evidence="4" id="KW-0808">Transferase</keyword>
<keyword evidence="6" id="KW-0472">Membrane</keyword>
<organism evidence="10 11">
    <name type="scientific">Chryseobacterium lacus</name>
    <dbReference type="NCBI Taxonomy" id="2058346"/>
    <lineage>
        <taxon>Bacteria</taxon>
        <taxon>Pseudomonadati</taxon>
        <taxon>Bacteroidota</taxon>
        <taxon>Flavobacteriia</taxon>
        <taxon>Flavobacteriales</taxon>
        <taxon>Weeksellaceae</taxon>
        <taxon>Chryseobacterium group</taxon>
        <taxon>Chryseobacterium</taxon>
    </lineage>
</organism>
<dbReference type="NCBIfam" id="TIGR00229">
    <property type="entry name" value="sensory_box"/>
    <property type="match status" value="1"/>
</dbReference>
<dbReference type="InterPro" id="IPR001610">
    <property type="entry name" value="PAC"/>
</dbReference>
<accession>A0A368MXM9</accession>
<evidence type="ECO:0000256" key="4">
    <source>
        <dbReference type="ARBA" id="ARBA00022679"/>
    </source>
</evidence>
<dbReference type="PROSITE" id="PS50109">
    <property type="entry name" value="HIS_KIN"/>
    <property type="match status" value="1"/>
</dbReference>
<evidence type="ECO:0000256" key="6">
    <source>
        <dbReference type="SAM" id="Phobius"/>
    </source>
</evidence>
<dbReference type="Gene3D" id="1.10.287.130">
    <property type="match status" value="1"/>
</dbReference>
<dbReference type="PROSITE" id="PS50113">
    <property type="entry name" value="PAC"/>
    <property type="match status" value="1"/>
</dbReference>
<keyword evidence="3" id="KW-0597">Phosphoprotein</keyword>
<dbReference type="SMART" id="SM00388">
    <property type="entry name" value="HisKA"/>
    <property type="match status" value="1"/>
</dbReference>
<evidence type="ECO:0000259" key="9">
    <source>
        <dbReference type="PROSITE" id="PS50113"/>
    </source>
</evidence>
<dbReference type="RefSeq" id="WP_114303534.1">
    <property type="nucleotide sequence ID" value="NZ_QPIE01000004.1"/>
</dbReference>
<dbReference type="InterPro" id="IPR007891">
    <property type="entry name" value="CHASE3"/>
</dbReference>
<dbReference type="PANTHER" id="PTHR43304">
    <property type="entry name" value="PHYTOCHROME-LIKE PROTEIN CPH1"/>
    <property type="match status" value="1"/>
</dbReference>
<gene>
    <name evidence="10" type="ORF">DQ356_05790</name>
</gene>
<dbReference type="EMBL" id="QPIE01000004">
    <property type="protein sequence ID" value="RCU42948.1"/>
    <property type="molecule type" value="Genomic_DNA"/>
</dbReference>
<feature type="domain" description="PAC" evidence="9">
    <location>
        <begin position="300"/>
        <end position="351"/>
    </location>
</feature>
<keyword evidence="5" id="KW-0418">Kinase</keyword>
<dbReference type="InterPro" id="IPR013655">
    <property type="entry name" value="PAS_fold_3"/>
</dbReference>
<evidence type="ECO:0000256" key="5">
    <source>
        <dbReference type="ARBA" id="ARBA00022777"/>
    </source>
</evidence>
<keyword evidence="6" id="KW-0812">Transmembrane</keyword>
<dbReference type="PROSITE" id="PS50112">
    <property type="entry name" value="PAS"/>
    <property type="match status" value="1"/>
</dbReference>
<evidence type="ECO:0000256" key="2">
    <source>
        <dbReference type="ARBA" id="ARBA00012438"/>
    </source>
</evidence>
<evidence type="ECO:0000313" key="10">
    <source>
        <dbReference type="EMBL" id="RCU42948.1"/>
    </source>
</evidence>
<comment type="caution">
    <text evidence="10">The sequence shown here is derived from an EMBL/GenBank/DDBJ whole genome shotgun (WGS) entry which is preliminary data.</text>
</comment>
<keyword evidence="6" id="KW-1133">Transmembrane helix</keyword>
<feature type="domain" description="Histidine kinase" evidence="7">
    <location>
        <begin position="511"/>
        <end position="738"/>
    </location>
</feature>
<evidence type="ECO:0000259" key="8">
    <source>
        <dbReference type="PROSITE" id="PS50112"/>
    </source>
</evidence>
<dbReference type="PANTHER" id="PTHR43304:SF1">
    <property type="entry name" value="PAC DOMAIN-CONTAINING PROTEIN"/>
    <property type="match status" value="1"/>
</dbReference>
<evidence type="ECO:0000256" key="3">
    <source>
        <dbReference type="ARBA" id="ARBA00022553"/>
    </source>
</evidence>
<dbReference type="InterPro" id="IPR003594">
    <property type="entry name" value="HATPase_dom"/>
</dbReference>
<sequence length="742" mass="86520">MKKILFDKSSFLLAAIFVVAAALLFFLMVLAYKHLEKQTESVEWMQQSYEISAKLQHIFSDLKDIETERRNVILRANHEEARKIINEKMIEITALENSLKQNFINYPVQQENLQTLDMMIRYKYNIVNKTLSSLSREEDMETMKESLLAGKNVMASIQDKIGEMLEEEEILLNQRKDTLIDIQKSTPFYLFIISLFSLGMLVFAFYKMNKDVKTQKRNNDELKLALDTSQLAEKVGGYGIWIYDYTTKEYYFSDNQYRLLGYEPQAFQADHEKFFQHIHPEDRKRVDAKYQIMIETGSMIPFRYRIITKDGELRHFQMVGESVLSPSGERILLGITTDITSEVESQLKLEGTNWMLRERNKTLSIANETFEEAEKIGFFGTCQYLIDEDRFILSDNLFRLFGHELSDEEQFLKSFEEDIHPNDLKMVKMKISSVFIQKEITSFAFRIIRKNDRKLRYIDVSSKIIRDKEVGDYYLFIAQDATDEILDKLSIREKNRILEANNKELQAFNYVASHDLQEPLRKIETFISRLTDKDYDKLSDSGKQYLERIQLSSGRMRTLINDLLQFSRTTRAEQSYEVCDLNLLMNNALEEIYHPIEEKRAQLEISNLPVLKVVPFQVQQLFTNLISNSLKYSKEGVKPYIKIDSEKVKSATEKLLSKAVPGTYYKITFSDNGIGFEQEYADKIFQLFHRLHGKGEFEGTGIGLAICKKIVENHKGYICAKGIPGEGSVFTIYFPEETKAFS</sequence>
<dbReference type="Proteomes" id="UP000252172">
    <property type="component" value="Unassembled WGS sequence"/>
</dbReference>
<dbReference type="InterPro" id="IPR035965">
    <property type="entry name" value="PAS-like_dom_sf"/>
</dbReference>
<proteinExistence type="predicted"/>
<keyword evidence="11" id="KW-1185">Reference proteome</keyword>
<name>A0A368MXM9_9FLAO</name>
<dbReference type="InterPro" id="IPR000700">
    <property type="entry name" value="PAS-assoc_C"/>
</dbReference>
<dbReference type="InterPro" id="IPR003661">
    <property type="entry name" value="HisK_dim/P_dom"/>
</dbReference>
<evidence type="ECO:0000313" key="11">
    <source>
        <dbReference type="Proteomes" id="UP000252172"/>
    </source>
</evidence>
<dbReference type="AlphaFoldDB" id="A0A368MXM9"/>
<reference evidence="10 11" key="1">
    <citation type="submission" date="2018-07" db="EMBL/GenBank/DDBJ databases">
        <title>Chryseobacterium lacus sp. nov., isolated from lake water.</title>
        <authorList>
            <person name="Li C.-M."/>
        </authorList>
    </citation>
    <scope>NUCLEOTIDE SEQUENCE [LARGE SCALE GENOMIC DNA]</scope>
    <source>
        <strain evidence="10 11">YLOS41</strain>
    </source>
</reference>
<evidence type="ECO:0000256" key="1">
    <source>
        <dbReference type="ARBA" id="ARBA00000085"/>
    </source>
</evidence>
<dbReference type="Pfam" id="PF02518">
    <property type="entry name" value="HATPase_c"/>
    <property type="match status" value="1"/>
</dbReference>
<feature type="domain" description="PAS" evidence="8">
    <location>
        <begin position="240"/>
        <end position="297"/>
    </location>
</feature>
<dbReference type="Gene3D" id="3.30.450.20">
    <property type="entry name" value="PAS domain"/>
    <property type="match status" value="2"/>
</dbReference>
<dbReference type="InterPro" id="IPR052162">
    <property type="entry name" value="Sensor_kinase/Photoreceptor"/>
</dbReference>
<evidence type="ECO:0000259" key="7">
    <source>
        <dbReference type="PROSITE" id="PS50109"/>
    </source>
</evidence>
<dbReference type="CDD" id="cd00082">
    <property type="entry name" value="HisKA"/>
    <property type="match status" value="1"/>
</dbReference>
<dbReference type="GO" id="GO:0000155">
    <property type="term" value="F:phosphorelay sensor kinase activity"/>
    <property type="evidence" value="ECO:0007669"/>
    <property type="project" value="InterPro"/>
</dbReference>
<dbReference type="SMART" id="SM00086">
    <property type="entry name" value="PAC"/>
    <property type="match status" value="2"/>
</dbReference>
<dbReference type="InterPro" id="IPR004358">
    <property type="entry name" value="Sig_transdc_His_kin-like_C"/>
</dbReference>
<dbReference type="SMART" id="SM00387">
    <property type="entry name" value="HATPase_c"/>
    <property type="match status" value="1"/>
</dbReference>
<protein>
    <recommendedName>
        <fullName evidence="2">histidine kinase</fullName>
        <ecNumber evidence="2">2.7.13.3</ecNumber>
    </recommendedName>
</protein>
<dbReference type="SUPFAM" id="SSF55785">
    <property type="entry name" value="PYP-like sensor domain (PAS domain)"/>
    <property type="match status" value="2"/>
</dbReference>
<dbReference type="Gene3D" id="3.30.565.10">
    <property type="entry name" value="Histidine kinase-like ATPase, C-terminal domain"/>
    <property type="match status" value="1"/>
</dbReference>
<dbReference type="OrthoDB" id="9124519at2"/>
<dbReference type="CDD" id="cd00130">
    <property type="entry name" value="PAS"/>
    <property type="match status" value="1"/>
</dbReference>
<dbReference type="SUPFAM" id="SSF47384">
    <property type="entry name" value="Homodimeric domain of signal transducing histidine kinase"/>
    <property type="match status" value="1"/>
</dbReference>
<feature type="transmembrane region" description="Helical" evidence="6">
    <location>
        <begin position="188"/>
        <end position="206"/>
    </location>
</feature>
<dbReference type="InterPro" id="IPR036097">
    <property type="entry name" value="HisK_dim/P_sf"/>
</dbReference>
<dbReference type="Pfam" id="PF00512">
    <property type="entry name" value="HisKA"/>
    <property type="match status" value="1"/>
</dbReference>
<dbReference type="SUPFAM" id="SSF55874">
    <property type="entry name" value="ATPase domain of HSP90 chaperone/DNA topoisomerase II/histidine kinase"/>
    <property type="match status" value="1"/>
</dbReference>
<dbReference type="Pfam" id="PF08447">
    <property type="entry name" value="PAS_3"/>
    <property type="match status" value="2"/>
</dbReference>
<dbReference type="Pfam" id="PF05227">
    <property type="entry name" value="CHASE3"/>
    <property type="match status" value="1"/>
</dbReference>
<dbReference type="PRINTS" id="PR00344">
    <property type="entry name" value="BCTRLSENSOR"/>
</dbReference>
<dbReference type="EC" id="2.7.13.3" evidence="2"/>